<dbReference type="STRING" id="1806892.AZH43_07160"/>
<dbReference type="RefSeq" id="WP_067666501.1">
    <property type="nucleotide sequence ID" value="NZ_CBCSIK010000008.1"/>
</dbReference>
<dbReference type="OrthoDB" id="6695682at2"/>
<name>A0A151Y585_9GAMM</name>
<evidence type="ECO:0000313" key="1">
    <source>
        <dbReference type="EMBL" id="KYQ73198.1"/>
    </source>
</evidence>
<organism evidence="1 2">
    <name type="scientific">Acinetobacter pragensis</name>
    <dbReference type="NCBI Taxonomy" id="1806892"/>
    <lineage>
        <taxon>Bacteria</taxon>
        <taxon>Pseudomonadati</taxon>
        <taxon>Pseudomonadota</taxon>
        <taxon>Gammaproteobacteria</taxon>
        <taxon>Moraxellales</taxon>
        <taxon>Moraxellaceae</taxon>
        <taxon>Acinetobacter</taxon>
    </lineage>
</organism>
<evidence type="ECO:0008006" key="3">
    <source>
        <dbReference type="Google" id="ProtNLM"/>
    </source>
</evidence>
<dbReference type="AlphaFoldDB" id="A0A151Y585"/>
<accession>A0A151Y585</accession>
<proteinExistence type="predicted"/>
<protein>
    <recommendedName>
        <fullName evidence="3">DNA-binding protein</fullName>
    </recommendedName>
</protein>
<keyword evidence="2" id="KW-1185">Reference proteome</keyword>
<dbReference type="EMBL" id="LUAW01000011">
    <property type="protein sequence ID" value="KYQ73198.1"/>
    <property type="molecule type" value="Genomic_DNA"/>
</dbReference>
<sequence length="69" mass="7949">MSACLIKVSEFIKRVYGEHEATPPTRQTIVRQCRLGLIPAEQKGKLWYIKWNIYQKQTGDDLVDKVLGS</sequence>
<gene>
    <name evidence="1" type="ORF">AZH43_07160</name>
</gene>
<reference evidence="1 2" key="1">
    <citation type="submission" date="2016-03" db="EMBL/GenBank/DDBJ databases">
        <title>Acinetobacter genomospecies 28 strain ANC 4149.</title>
        <authorList>
            <person name="Radolfova-Krizova L."/>
            <person name="Nemec A."/>
        </authorList>
    </citation>
    <scope>NUCLEOTIDE SEQUENCE [LARGE SCALE GENOMIC DNA]</scope>
    <source>
        <strain evidence="1 2">ANC 4149</strain>
    </source>
</reference>
<dbReference type="Proteomes" id="UP000076276">
    <property type="component" value="Unassembled WGS sequence"/>
</dbReference>
<evidence type="ECO:0000313" key="2">
    <source>
        <dbReference type="Proteomes" id="UP000076276"/>
    </source>
</evidence>
<comment type="caution">
    <text evidence="1">The sequence shown here is derived from an EMBL/GenBank/DDBJ whole genome shotgun (WGS) entry which is preliminary data.</text>
</comment>